<dbReference type="RefSeq" id="WP_377716394.1">
    <property type="nucleotide sequence ID" value="NZ_JBHTJM010000010.1"/>
</dbReference>
<comment type="caution">
    <text evidence="1">The sequence shown here is derived from an EMBL/GenBank/DDBJ whole genome shotgun (WGS) entry which is preliminary data.</text>
</comment>
<dbReference type="Gene3D" id="1.20.120.160">
    <property type="entry name" value="HPT domain"/>
    <property type="match status" value="1"/>
</dbReference>
<protein>
    <submittedName>
        <fullName evidence="1">Hpt domain-containing protein</fullName>
    </submittedName>
</protein>
<dbReference type="SUPFAM" id="SSF47226">
    <property type="entry name" value="Histidine-containing phosphotransfer domain, HPT domain"/>
    <property type="match status" value="1"/>
</dbReference>
<accession>A0ABW3I615</accession>
<organism evidence="1 2">
    <name type="scientific">Pseudofulvibacter geojedonensis</name>
    <dbReference type="NCBI Taxonomy" id="1123758"/>
    <lineage>
        <taxon>Bacteria</taxon>
        <taxon>Pseudomonadati</taxon>
        <taxon>Bacteroidota</taxon>
        <taxon>Flavobacteriia</taxon>
        <taxon>Flavobacteriales</taxon>
        <taxon>Flavobacteriaceae</taxon>
        <taxon>Pseudofulvibacter</taxon>
    </lineage>
</organism>
<keyword evidence="2" id="KW-1185">Reference proteome</keyword>
<name>A0ABW3I615_9FLAO</name>
<dbReference type="Proteomes" id="UP001596997">
    <property type="component" value="Unassembled WGS sequence"/>
</dbReference>
<gene>
    <name evidence="1" type="ORF">ACFQ1O_12610</name>
</gene>
<dbReference type="EMBL" id="JBHTJM010000010">
    <property type="protein sequence ID" value="MFD0964849.1"/>
    <property type="molecule type" value="Genomic_DNA"/>
</dbReference>
<reference evidence="2" key="1">
    <citation type="journal article" date="2019" name="Int. J. Syst. Evol. Microbiol.">
        <title>The Global Catalogue of Microorganisms (GCM) 10K type strain sequencing project: providing services to taxonomists for standard genome sequencing and annotation.</title>
        <authorList>
            <consortium name="The Broad Institute Genomics Platform"/>
            <consortium name="The Broad Institute Genome Sequencing Center for Infectious Disease"/>
            <person name="Wu L."/>
            <person name="Ma J."/>
        </authorList>
    </citation>
    <scope>NUCLEOTIDE SEQUENCE [LARGE SCALE GENOMIC DNA]</scope>
    <source>
        <strain evidence="2">CCUG 62114</strain>
    </source>
</reference>
<proteinExistence type="predicted"/>
<evidence type="ECO:0000313" key="2">
    <source>
        <dbReference type="Proteomes" id="UP001596997"/>
    </source>
</evidence>
<evidence type="ECO:0000313" key="1">
    <source>
        <dbReference type="EMBL" id="MFD0964849.1"/>
    </source>
</evidence>
<dbReference type="InterPro" id="IPR036641">
    <property type="entry name" value="HPT_dom_sf"/>
</dbReference>
<sequence length="106" mass="12558">MGPNLKKIEEISDGDDVFKKKMIDIIKQEFPKEKQDYYFYLEQNKYQESALIIHKLKHKINLLDLEEGFKLAQDFEVELKNNKLDLKDSFEELLATIEAYLTTLSL</sequence>